<proteinExistence type="predicted"/>
<dbReference type="Proteomes" id="UP001595665">
    <property type="component" value="Unassembled WGS sequence"/>
</dbReference>
<keyword evidence="2" id="KW-1185">Reference proteome</keyword>
<dbReference type="EMBL" id="JBHRVV010000001">
    <property type="protein sequence ID" value="MFC3460055.1"/>
    <property type="molecule type" value="Genomic_DNA"/>
</dbReference>
<evidence type="ECO:0008006" key="3">
    <source>
        <dbReference type="Google" id="ProtNLM"/>
    </source>
</evidence>
<reference evidence="2" key="1">
    <citation type="journal article" date="2019" name="Int. J. Syst. Evol. Microbiol.">
        <title>The Global Catalogue of Microorganisms (GCM) 10K type strain sequencing project: providing services to taxonomists for standard genome sequencing and annotation.</title>
        <authorList>
            <consortium name="The Broad Institute Genomics Platform"/>
            <consortium name="The Broad Institute Genome Sequencing Center for Infectious Disease"/>
            <person name="Wu L."/>
            <person name="Ma J."/>
        </authorList>
    </citation>
    <scope>NUCLEOTIDE SEQUENCE [LARGE SCALE GENOMIC DNA]</scope>
    <source>
        <strain evidence="2">CCM 7480</strain>
    </source>
</reference>
<name>A0ABV7PLD4_9BURK</name>
<comment type="caution">
    <text evidence="1">The sequence shown here is derived from an EMBL/GenBank/DDBJ whole genome shotgun (WGS) entry which is preliminary data.</text>
</comment>
<evidence type="ECO:0000313" key="1">
    <source>
        <dbReference type="EMBL" id="MFC3460055.1"/>
    </source>
</evidence>
<organism evidence="1 2">
    <name type="scientific">Massilia haematophila</name>
    <dbReference type="NCBI Taxonomy" id="457923"/>
    <lineage>
        <taxon>Bacteria</taxon>
        <taxon>Pseudomonadati</taxon>
        <taxon>Pseudomonadota</taxon>
        <taxon>Betaproteobacteria</taxon>
        <taxon>Burkholderiales</taxon>
        <taxon>Oxalobacteraceae</taxon>
        <taxon>Telluria group</taxon>
        <taxon>Massilia</taxon>
    </lineage>
</organism>
<protein>
    <recommendedName>
        <fullName evidence="3">CopG family transcriptional regulator</fullName>
    </recommendedName>
</protein>
<dbReference type="RefSeq" id="WP_379736664.1">
    <property type="nucleotide sequence ID" value="NZ_JBHRVV010000001.1"/>
</dbReference>
<gene>
    <name evidence="1" type="ORF">ACFOPH_17630</name>
</gene>
<sequence>MVAKQTYSVRLDEQQRRQLEDRSEALGLPVGHLIRSAINDSLRQQEEKDYLMEVESRISTAINRLGRQVEKDRAEQQVVIAMVDYLREWLAFALPPVTQKEAAKEVQRERNAAFLRDLHLLMVSQGRARLTAYMAENERKVEASPEYSEQ</sequence>
<evidence type="ECO:0000313" key="2">
    <source>
        <dbReference type="Proteomes" id="UP001595665"/>
    </source>
</evidence>
<accession>A0ABV7PLD4</accession>